<evidence type="ECO:0000256" key="1">
    <source>
        <dbReference type="SAM" id="SignalP"/>
    </source>
</evidence>
<dbReference type="Pfam" id="PF00085">
    <property type="entry name" value="Thioredoxin"/>
    <property type="match status" value="1"/>
</dbReference>
<dbReference type="CDD" id="cd02947">
    <property type="entry name" value="TRX_family"/>
    <property type="match status" value="1"/>
</dbReference>
<sequence length="280" mass="31520">MGNLCGHWVQIFYFKRKKRLKMKNWKCFPAIFCVLALVSGAFSAPNDDEDIRIVKVNDSNFEQEILQSDKPTILEFSSTSCPPCLIMIPTLISIAKNYPDIKVASVGIDEPGIEKIKNTFPIQAFPTFYFIKNGQIVHRAIGAIKEEEMLAALQYTPKKEAKKKQAKKKSSKKRNLSCSVNGQFNGLKNHVTISFVFGKEEIENVDIVTDVFVPPELESHREEMMAKIRASGKGDVSPTLTGFQMHTGNDSRFMKAMDMKRTSTYGEMKAGLELQGFSCK</sequence>
<feature type="domain" description="Thioredoxin" evidence="2">
    <location>
        <begin position="33"/>
        <end position="158"/>
    </location>
</feature>
<dbReference type="PANTHER" id="PTHR45663">
    <property type="entry name" value="GEO12009P1"/>
    <property type="match status" value="1"/>
</dbReference>
<dbReference type="Gene3D" id="3.40.30.10">
    <property type="entry name" value="Glutaredoxin"/>
    <property type="match status" value="1"/>
</dbReference>
<evidence type="ECO:0000259" key="2">
    <source>
        <dbReference type="PROSITE" id="PS51352"/>
    </source>
</evidence>
<dbReference type="AlphaFoldDB" id="A0A1T4JWL4"/>
<dbReference type="InterPro" id="IPR036249">
    <property type="entry name" value="Thioredoxin-like_sf"/>
</dbReference>
<accession>A0A1T4JWL4</accession>
<dbReference type="GO" id="GO:0005737">
    <property type="term" value="C:cytoplasm"/>
    <property type="evidence" value="ECO:0007669"/>
    <property type="project" value="TreeGrafter"/>
</dbReference>
<proteinExistence type="predicted"/>
<protein>
    <submittedName>
        <fullName evidence="3">Thioredoxin</fullName>
    </submittedName>
</protein>
<dbReference type="STRING" id="28122.SAMN02745108_00166"/>
<feature type="chain" id="PRO_5012278495" evidence="1">
    <location>
        <begin position="44"/>
        <end position="280"/>
    </location>
</feature>
<reference evidence="3 4" key="1">
    <citation type="submission" date="2017-02" db="EMBL/GenBank/DDBJ databases">
        <authorList>
            <person name="Peterson S.W."/>
        </authorList>
    </citation>
    <scope>NUCLEOTIDE SEQUENCE [LARGE SCALE GENOMIC DNA]</scope>
    <source>
        <strain evidence="3 4">ATCC 43854</strain>
    </source>
</reference>
<gene>
    <name evidence="3" type="ORF">SAMN02745108_00166</name>
</gene>
<feature type="signal peptide" evidence="1">
    <location>
        <begin position="1"/>
        <end position="43"/>
    </location>
</feature>
<dbReference type="GO" id="GO:0015035">
    <property type="term" value="F:protein-disulfide reductase activity"/>
    <property type="evidence" value="ECO:0007669"/>
    <property type="project" value="TreeGrafter"/>
</dbReference>
<dbReference type="PANTHER" id="PTHR45663:SF11">
    <property type="entry name" value="GEO12009P1"/>
    <property type="match status" value="1"/>
</dbReference>
<evidence type="ECO:0000313" key="4">
    <source>
        <dbReference type="Proteomes" id="UP000190449"/>
    </source>
</evidence>
<keyword evidence="1" id="KW-0732">Signal</keyword>
<dbReference type="InterPro" id="IPR013766">
    <property type="entry name" value="Thioredoxin_domain"/>
</dbReference>
<name>A0A1T4JWL4_9BACT</name>
<dbReference type="Proteomes" id="UP000190449">
    <property type="component" value="Unassembled WGS sequence"/>
</dbReference>
<dbReference type="EMBL" id="FUWU01000002">
    <property type="protein sequence ID" value="SJZ34586.1"/>
    <property type="molecule type" value="Genomic_DNA"/>
</dbReference>
<dbReference type="SUPFAM" id="SSF52833">
    <property type="entry name" value="Thioredoxin-like"/>
    <property type="match status" value="1"/>
</dbReference>
<evidence type="ECO:0000313" key="3">
    <source>
        <dbReference type="EMBL" id="SJZ34586.1"/>
    </source>
</evidence>
<organism evidence="3 4">
    <name type="scientific">Fibrobacter intestinalis</name>
    <dbReference type="NCBI Taxonomy" id="28122"/>
    <lineage>
        <taxon>Bacteria</taxon>
        <taxon>Pseudomonadati</taxon>
        <taxon>Fibrobacterota</taxon>
        <taxon>Fibrobacteria</taxon>
        <taxon>Fibrobacterales</taxon>
        <taxon>Fibrobacteraceae</taxon>
        <taxon>Fibrobacter</taxon>
    </lineage>
</organism>
<dbReference type="PROSITE" id="PS51352">
    <property type="entry name" value="THIOREDOXIN_2"/>
    <property type="match status" value="1"/>
</dbReference>